<proteinExistence type="predicted"/>
<accession>A0A1M3T8L1</accession>
<dbReference type="EMBL" id="KV878246">
    <property type="protein sequence ID" value="OJZ83033.1"/>
    <property type="molecule type" value="Genomic_DNA"/>
</dbReference>
<protein>
    <submittedName>
        <fullName evidence="2">Uncharacterized protein</fullName>
    </submittedName>
</protein>
<dbReference type="AlphaFoldDB" id="A0A1M3T8L1"/>
<dbReference type="Proteomes" id="UP000184063">
    <property type="component" value="Unassembled WGS sequence"/>
</dbReference>
<evidence type="ECO:0000313" key="2">
    <source>
        <dbReference type="EMBL" id="OJZ83033.1"/>
    </source>
</evidence>
<name>A0A1M3T8L1_ASPLC</name>
<feature type="region of interest" description="Disordered" evidence="1">
    <location>
        <begin position="1"/>
        <end position="22"/>
    </location>
</feature>
<organism evidence="2 3">
    <name type="scientific">Aspergillus luchuensis (strain CBS 106.47)</name>
    <dbReference type="NCBI Taxonomy" id="1137211"/>
    <lineage>
        <taxon>Eukaryota</taxon>
        <taxon>Fungi</taxon>
        <taxon>Dikarya</taxon>
        <taxon>Ascomycota</taxon>
        <taxon>Pezizomycotina</taxon>
        <taxon>Eurotiomycetes</taxon>
        <taxon>Eurotiomycetidae</taxon>
        <taxon>Eurotiales</taxon>
        <taxon>Aspergillaceae</taxon>
        <taxon>Aspergillus</taxon>
        <taxon>Aspergillus subgen. Circumdati</taxon>
    </lineage>
</organism>
<gene>
    <name evidence="2" type="ORF">ASPFODRAFT_49687</name>
</gene>
<sequence length="67" mass="7021">MEAEPKSPMGTSSNGAVYGSEGSWSHDVDSRAAIMQTLSCRTEFDANAGRVCIGVGTVFHSGREARG</sequence>
<reference evidence="3" key="1">
    <citation type="journal article" date="2017" name="Genome Biol.">
        <title>Comparative genomics reveals high biological diversity and specific adaptations in the industrially and medically important fungal genus Aspergillus.</title>
        <authorList>
            <person name="de Vries R.P."/>
            <person name="Riley R."/>
            <person name="Wiebenga A."/>
            <person name="Aguilar-Osorio G."/>
            <person name="Amillis S."/>
            <person name="Uchima C.A."/>
            <person name="Anderluh G."/>
            <person name="Asadollahi M."/>
            <person name="Askin M."/>
            <person name="Barry K."/>
            <person name="Battaglia E."/>
            <person name="Bayram O."/>
            <person name="Benocci T."/>
            <person name="Braus-Stromeyer S.A."/>
            <person name="Caldana C."/>
            <person name="Canovas D."/>
            <person name="Cerqueira G.C."/>
            <person name="Chen F."/>
            <person name="Chen W."/>
            <person name="Choi C."/>
            <person name="Clum A."/>
            <person name="Dos Santos R.A."/>
            <person name="Damasio A.R."/>
            <person name="Diallinas G."/>
            <person name="Emri T."/>
            <person name="Fekete E."/>
            <person name="Flipphi M."/>
            <person name="Freyberg S."/>
            <person name="Gallo A."/>
            <person name="Gournas C."/>
            <person name="Habgood R."/>
            <person name="Hainaut M."/>
            <person name="Harispe M.L."/>
            <person name="Henrissat B."/>
            <person name="Hilden K.S."/>
            <person name="Hope R."/>
            <person name="Hossain A."/>
            <person name="Karabika E."/>
            <person name="Karaffa L."/>
            <person name="Karanyi Z."/>
            <person name="Krasevec N."/>
            <person name="Kuo A."/>
            <person name="Kusch H."/>
            <person name="LaButti K."/>
            <person name="Lagendijk E.L."/>
            <person name="Lapidus A."/>
            <person name="Levasseur A."/>
            <person name="Lindquist E."/>
            <person name="Lipzen A."/>
            <person name="Logrieco A.F."/>
            <person name="MacCabe A."/>
            <person name="Maekelae M.R."/>
            <person name="Malavazi I."/>
            <person name="Melin P."/>
            <person name="Meyer V."/>
            <person name="Mielnichuk N."/>
            <person name="Miskei M."/>
            <person name="Molnar A.P."/>
            <person name="Mule G."/>
            <person name="Ngan C.Y."/>
            <person name="Orejas M."/>
            <person name="Orosz E."/>
            <person name="Ouedraogo J.P."/>
            <person name="Overkamp K.M."/>
            <person name="Park H.-S."/>
            <person name="Perrone G."/>
            <person name="Piumi F."/>
            <person name="Punt P.J."/>
            <person name="Ram A.F."/>
            <person name="Ramon A."/>
            <person name="Rauscher S."/>
            <person name="Record E."/>
            <person name="Riano-Pachon D.M."/>
            <person name="Robert V."/>
            <person name="Roehrig J."/>
            <person name="Ruller R."/>
            <person name="Salamov A."/>
            <person name="Salih N.S."/>
            <person name="Samson R.A."/>
            <person name="Sandor E."/>
            <person name="Sanguinetti M."/>
            <person name="Schuetze T."/>
            <person name="Sepcic K."/>
            <person name="Shelest E."/>
            <person name="Sherlock G."/>
            <person name="Sophianopoulou V."/>
            <person name="Squina F.M."/>
            <person name="Sun H."/>
            <person name="Susca A."/>
            <person name="Todd R.B."/>
            <person name="Tsang A."/>
            <person name="Unkles S.E."/>
            <person name="van de Wiele N."/>
            <person name="van Rossen-Uffink D."/>
            <person name="Oliveira J.V."/>
            <person name="Vesth T.C."/>
            <person name="Visser J."/>
            <person name="Yu J.-H."/>
            <person name="Zhou M."/>
            <person name="Andersen M.R."/>
            <person name="Archer D.B."/>
            <person name="Baker S.E."/>
            <person name="Benoit I."/>
            <person name="Brakhage A.A."/>
            <person name="Braus G.H."/>
            <person name="Fischer R."/>
            <person name="Frisvad J.C."/>
            <person name="Goldman G.H."/>
            <person name="Houbraken J."/>
            <person name="Oakley B."/>
            <person name="Pocsi I."/>
            <person name="Scazzocchio C."/>
            <person name="Seiboth B."/>
            <person name="vanKuyk P.A."/>
            <person name="Wortman J."/>
            <person name="Dyer P.S."/>
            <person name="Grigoriev I.V."/>
        </authorList>
    </citation>
    <scope>NUCLEOTIDE SEQUENCE [LARGE SCALE GENOMIC DNA]</scope>
    <source>
        <strain evidence="3">CBS 106.47</strain>
    </source>
</reference>
<evidence type="ECO:0000256" key="1">
    <source>
        <dbReference type="SAM" id="MobiDB-lite"/>
    </source>
</evidence>
<evidence type="ECO:0000313" key="3">
    <source>
        <dbReference type="Proteomes" id="UP000184063"/>
    </source>
</evidence>
<dbReference type="VEuPathDB" id="FungiDB:ASPFODRAFT_49687"/>